<evidence type="ECO:0000256" key="2">
    <source>
        <dbReference type="SAM" id="SignalP"/>
    </source>
</evidence>
<keyword evidence="1" id="KW-0378">Hydrolase</keyword>
<feature type="domain" description="PE-PPE" evidence="3">
    <location>
        <begin position="61"/>
        <end position="203"/>
    </location>
</feature>
<dbReference type="InterPro" id="IPR029058">
    <property type="entry name" value="AB_hydrolase_fold"/>
</dbReference>
<keyword evidence="2" id="KW-0732">Signal</keyword>
<protein>
    <submittedName>
        <fullName evidence="4">PE-PPE domain-containing protein</fullName>
    </submittedName>
</protein>
<dbReference type="SUPFAM" id="SSF53474">
    <property type="entry name" value="alpha/beta-Hydrolases"/>
    <property type="match status" value="1"/>
</dbReference>
<comment type="caution">
    <text evidence="4">The sequence shown here is derived from an EMBL/GenBank/DDBJ whole genome shotgun (WGS) entry which is preliminary data.</text>
</comment>
<evidence type="ECO:0000256" key="1">
    <source>
        <dbReference type="ARBA" id="ARBA00022801"/>
    </source>
</evidence>
<name>A0ABW5G9W8_9PSEU</name>
<evidence type="ECO:0000259" key="3">
    <source>
        <dbReference type="Pfam" id="PF08237"/>
    </source>
</evidence>
<feature type="signal peptide" evidence="2">
    <location>
        <begin position="1"/>
        <end position="31"/>
    </location>
</feature>
<evidence type="ECO:0000313" key="4">
    <source>
        <dbReference type="EMBL" id="MFD2457877.1"/>
    </source>
</evidence>
<dbReference type="EMBL" id="JBHUKU010000002">
    <property type="protein sequence ID" value="MFD2457877.1"/>
    <property type="molecule type" value="Genomic_DNA"/>
</dbReference>
<gene>
    <name evidence="4" type="ORF">ACFSYJ_04670</name>
</gene>
<organism evidence="4 5">
    <name type="scientific">Amycolatopsis samaneae</name>
    <dbReference type="NCBI Taxonomy" id="664691"/>
    <lineage>
        <taxon>Bacteria</taxon>
        <taxon>Bacillati</taxon>
        <taxon>Actinomycetota</taxon>
        <taxon>Actinomycetes</taxon>
        <taxon>Pseudonocardiales</taxon>
        <taxon>Pseudonocardiaceae</taxon>
        <taxon>Amycolatopsis</taxon>
    </lineage>
</organism>
<dbReference type="SMART" id="SM01110">
    <property type="entry name" value="Cutinase"/>
    <property type="match status" value="1"/>
</dbReference>
<accession>A0ABW5G9W8</accession>
<proteinExistence type="predicted"/>
<dbReference type="Proteomes" id="UP001597419">
    <property type="component" value="Unassembled WGS sequence"/>
</dbReference>
<evidence type="ECO:0000313" key="5">
    <source>
        <dbReference type="Proteomes" id="UP001597419"/>
    </source>
</evidence>
<sequence length="259" mass="27217">MKKPLWVAVIGTAVATLVAGLLGATASTAQAAGAHYYILIGGTCDGAAHVYNDAWLRGGIRRVVNYPAGAAGLPGCDQTPMDQSVARGHEEGNRVVQAAFHENPGAEFTVVGYSQGAIVANLMLNDIADGKLGVDRSRFSAKIFADPMQPVGPPGRGISAVIPAGMGAPSPFGGYVSFGPGRTGFDGIPFIRYCIETDGVCHFDTLEAPGGYFAQHQCYQWARPADHRSIMEDTIADGVYTNASQPLPRQNCRPPWPAA</sequence>
<feature type="chain" id="PRO_5045812083" evidence="2">
    <location>
        <begin position="32"/>
        <end position="259"/>
    </location>
</feature>
<dbReference type="InterPro" id="IPR013228">
    <property type="entry name" value="PE-PPE_C"/>
</dbReference>
<dbReference type="InterPro" id="IPR000675">
    <property type="entry name" value="Cutinase/axe"/>
</dbReference>
<dbReference type="Pfam" id="PF08237">
    <property type="entry name" value="PE-PPE"/>
    <property type="match status" value="1"/>
</dbReference>
<dbReference type="Gene3D" id="3.40.50.1820">
    <property type="entry name" value="alpha/beta hydrolase"/>
    <property type="match status" value="1"/>
</dbReference>
<reference evidence="5" key="1">
    <citation type="journal article" date="2019" name="Int. J. Syst. Evol. Microbiol.">
        <title>The Global Catalogue of Microorganisms (GCM) 10K type strain sequencing project: providing services to taxonomists for standard genome sequencing and annotation.</title>
        <authorList>
            <consortium name="The Broad Institute Genomics Platform"/>
            <consortium name="The Broad Institute Genome Sequencing Center for Infectious Disease"/>
            <person name="Wu L."/>
            <person name="Ma J."/>
        </authorList>
    </citation>
    <scope>NUCLEOTIDE SEQUENCE [LARGE SCALE GENOMIC DNA]</scope>
    <source>
        <strain evidence="5">CGMCC 4.7643</strain>
    </source>
</reference>
<dbReference type="RefSeq" id="WP_345389665.1">
    <property type="nucleotide sequence ID" value="NZ_BAABHG010000003.1"/>
</dbReference>
<keyword evidence="5" id="KW-1185">Reference proteome</keyword>